<gene>
    <name evidence="3" type="ORF">D9V77_02350</name>
</gene>
<dbReference type="Pfam" id="PF01722">
    <property type="entry name" value="BolA"/>
    <property type="match status" value="1"/>
</dbReference>
<evidence type="ECO:0000313" key="4">
    <source>
        <dbReference type="Proteomes" id="UP000298585"/>
    </source>
</evidence>
<name>A0A4D6Y8Y6_9GAMM</name>
<dbReference type="GO" id="GO:0006351">
    <property type="term" value="P:DNA-templated transcription"/>
    <property type="evidence" value="ECO:0007669"/>
    <property type="project" value="TreeGrafter"/>
</dbReference>
<proteinExistence type="inferred from homology"/>
<dbReference type="InterPro" id="IPR050961">
    <property type="entry name" value="BolA/IbaG_stress_morph_reg"/>
</dbReference>
<dbReference type="GO" id="GO:0005829">
    <property type="term" value="C:cytosol"/>
    <property type="evidence" value="ECO:0007669"/>
    <property type="project" value="TreeGrafter"/>
</dbReference>
<protein>
    <submittedName>
        <fullName evidence="3">BolA family transcriptional regulator</fullName>
    </submittedName>
</protein>
<dbReference type="PIRSF" id="PIRSF003113">
    <property type="entry name" value="BolA"/>
    <property type="match status" value="1"/>
</dbReference>
<dbReference type="AlphaFoldDB" id="A0A4D6Y8Y6"/>
<evidence type="ECO:0000256" key="1">
    <source>
        <dbReference type="ARBA" id="ARBA00005578"/>
    </source>
</evidence>
<organism evidence="3 4">
    <name type="scientific">Buchnera aphidicola</name>
    <name type="common">Sitobion avenae</name>
    <dbReference type="NCBI Taxonomy" id="571428"/>
    <lineage>
        <taxon>Bacteria</taxon>
        <taxon>Pseudomonadati</taxon>
        <taxon>Pseudomonadota</taxon>
        <taxon>Gammaproteobacteria</taxon>
        <taxon>Enterobacterales</taxon>
        <taxon>Erwiniaceae</taxon>
        <taxon>Buchnera</taxon>
    </lineage>
</organism>
<dbReference type="PANTHER" id="PTHR46229">
    <property type="entry name" value="BOLA TRANSCRIPTION REGULATOR"/>
    <property type="match status" value="1"/>
</dbReference>
<dbReference type="Proteomes" id="UP000298585">
    <property type="component" value="Chromosome"/>
</dbReference>
<dbReference type="Gene3D" id="3.30.300.90">
    <property type="entry name" value="BolA-like"/>
    <property type="match status" value="1"/>
</dbReference>
<reference evidence="3 4" key="2">
    <citation type="submission" date="2019-05" db="EMBL/GenBank/DDBJ databases">
        <title>Genome evolution of the obligate endosymbiont Buchnera aphidicola.</title>
        <authorList>
            <person name="Moran N.A."/>
        </authorList>
    </citation>
    <scope>NUCLEOTIDE SEQUENCE [LARGE SCALE GENOMIC DNA]</scope>
    <source>
        <strain evidence="3 4">Sav</strain>
    </source>
</reference>
<comment type="similarity">
    <text evidence="1 2">Belongs to the BolA/IbaG family.</text>
</comment>
<dbReference type="PANTHER" id="PTHR46229:SF2">
    <property type="entry name" value="BOLA-LIKE PROTEIN 1"/>
    <property type="match status" value="1"/>
</dbReference>
<dbReference type="InterPro" id="IPR002634">
    <property type="entry name" value="BolA"/>
</dbReference>
<dbReference type="InterPro" id="IPR036065">
    <property type="entry name" value="BolA-like_sf"/>
</dbReference>
<reference evidence="3 4" key="1">
    <citation type="submission" date="2018-12" db="EMBL/GenBank/DDBJ databases">
        <authorList>
            <person name="Chong R.A."/>
        </authorList>
    </citation>
    <scope>NUCLEOTIDE SEQUENCE [LARGE SCALE GENOMIC DNA]</scope>
    <source>
        <strain evidence="3 4">Sav</strain>
    </source>
</reference>
<evidence type="ECO:0000313" key="3">
    <source>
        <dbReference type="EMBL" id="QCI25662.1"/>
    </source>
</evidence>
<dbReference type="SUPFAM" id="SSF82657">
    <property type="entry name" value="BolA-like"/>
    <property type="match status" value="1"/>
</dbReference>
<dbReference type="OrthoDB" id="9801469at2"/>
<sequence>MTLEKIKKYLISKIQINLIEIYDDSPFHNHTEKGLTHLRITIVSNHFIDQKLIDRHRIIFAILSELFKKKIYSLTLNVYTLHEWNDKKFKKNNNSKCLKRK</sequence>
<dbReference type="EMBL" id="CP034855">
    <property type="protein sequence ID" value="QCI25662.1"/>
    <property type="molecule type" value="Genomic_DNA"/>
</dbReference>
<accession>A0A4D6Y8Y6</accession>
<evidence type="ECO:0000256" key="2">
    <source>
        <dbReference type="RuleBase" id="RU003860"/>
    </source>
</evidence>